<dbReference type="GO" id="GO:0008168">
    <property type="term" value="F:methyltransferase activity"/>
    <property type="evidence" value="ECO:0007669"/>
    <property type="project" value="UniProtKB-KW"/>
</dbReference>
<keyword evidence="1" id="KW-0812">Transmembrane</keyword>
<keyword evidence="1" id="KW-1133">Transmembrane helix</keyword>
<dbReference type="RefSeq" id="WP_076607787.1">
    <property type="nucleotide sequence ID" value="NZ_FTNR01000002.1"/>
</dbReference>
<dbReference type="STRING" id="308853.SAMN05421752_10275"/>
<dbReference type="PANTHER" id="PTHR42912">
    <property type="entry name" value="METHYLTRANSFERASE"/>
    <property type="match status" value="1"/>
</dbReference>
<dbReference type="OrthoDB" id="57427at2157"/>
<sequence length="254" mass="27320">MDLYRYNFGVYHWRRRFASIGAALSATVIATAVGRRTERRRRKLAAAAVGAGAALGGTRVATRALSPPPWKIDREKYEALASRLPLDDAARLLDVGCGTGRSLVGIAPAVPQGCETIGLDVFDDRIILGNGPRLARRNGRRAGLTVTPIAGDATRLPLSAGSFDVVTACRVLHDLEAPAVDRTLREIHRVCTPDGSVGILELPLVPTDVSADPETYWPDRVSAAGFRIDAYERIERGGGGEPYLLLVATPRSDR</sequence>
<dbReference type="Pfam" id="PF13649">
    <property type="entry name" value="Methyltransf_25"/>
    <property type="match status" value="1"/>
</dbReference>
<dbReference type="EMBL" id="FTNR01000002">
    <property type="protein sequence ID" value="SIR72308.1"/>
    <property type="molecule type" value="Genomic_DNA"/>
</dbReference>
<keyword evidence="3" id="KW-0808">Transferase</keyword>
<dbReference type="AlphaFoldDB" id="A0A1N7D919"/>
<organism evidence="3 4">
    <name type="scientific">Natronorubrum thiooxidans</name>
    <dbReference type="NCBI Taxonomy" id="308853"/>
    <lineage>
        <taxon>Archaea</taxon>
        <taxon>Methanobacteriati</taxon>
        <taxon>Methanobacteriota</taxon>
        <taxon>Stenosarchaea group</taxon>
        <taxon>Halobacteria</taxon>
        <taxon>Halobacteriales</taxon>
        <taxon>Natrialbaceae</taxon>
        <taxon>Natronorubrum</taxon>
    </lineage>
</organism>
<name>A0A1N7D919_9EURY</name>
<evidence type="ECO:0000313" key="3">
    <source>
        <dbReference type="EMBL" id="SIR72308.1"/>
    </source>
</evidence>
<dbReference type="InterPro" id="IPR029063">
    <property type="entry name" value="SAM-dependent_MTases_sf"/>
</dbReference>
<feature type="transmembrane region" description="Helical" evidence="1">
    <location>
        <begin position="16"/>
        <end position="34"/>
    </location>
</feature>
<accession>A0A1N7D919</accession>
<evidence type="ECO:0000256" key="1">
    <source>
        <dbReference type="SAM" id="Phobius"/>
    </source>
</evidence>
<dbReference type="Proteomes" id="UP000185936">
    <property type="component" value="Unassembled WGS sequence"/>
</dbReference>
<keyword evidence="1" id="KW-0472">Membrane</keyword>
<evidence type="ECO:0000259" key="2">
    <source>
        <dbReference type="Pfam" id="PF13649"/>
    </source>
</evidence>
<evidence type="ECO:0000313" key="4">
    <source>
        <dbReference type="Proteomes" id="UP000185936"/>
    </source>
</evidence>
<gene>
    <name evidence="3" type="ORF">SAMN05421752_10275</name>
</gene>
<proteinExistence type="predicted"/>
<keyword evidence="3" id="KW-0489">Methyltransferase</keyword>
<feature type="domain" description="Methyltransferase" evidence="2">
    <location>
        <begin position="93"/>
        <end position="195"/>
    </location>
</feature>
<reference evidence="4" key="1">
    <citation type="submission" date="2017-01" db="EMBL/GenBank/DDBJ databases">
        <authorList>
            <person name="Varghese N."/>
            <person name="Submissions S."/>
        </authorList>
    </citation>
    <scope>NUCLEOTIDE SEQUENCE [LARGE SCALE GENOMIC DNA]</scope>
    <source>
        <strain evidence="4">type strain: HArc-</strain>
    </source>
</reference>
<dbReference type="CDD" id="cd02440">
    <property type="entry name" value="AdoMet_MTases"/>
    <property type="match status" value="1"/>
</dbReference>
<dbReference type="SUPFAM" id="SSF53335">
    <property type="entry name" value="S-adenosyl-L-methionine-dependent methyltransferases"/>
    <property type="match status" value="1"/>
</dbReference>
<dbReference type="Gene3D" id="3.40.50.150">
    <property type="entry name" value="Vaccinia Virus protein VP39"/>
    <property type="match status" value="1"/>
</dbReference>
<protein>
    <submittedName>
        <fullName evidence="3">Methyltransferase domain-containing protein</fullName>
    </submittedName>
</protein>
<dbReference type="GO" id="GO:0032259">
    <property type="term" value="P:methylation"/>
    <property type="evidence" value="ECO:0007669"/>
    <property type="project" value="UniProtKB-KW"/>
</dbReference>
<dbReference type="InterPro" id="IPR050508">
    <property type="entry name" value="Methyltransf_Superfamily"/>
</dbReference>
<dbReference type="InterPro" id="IPR041698">
    <property type="entry name" value="Methyltransf_25"/>
</dbReference>
<keyword evidence="4" id="KW-1185">Reference proteome</keyword>